<proteinExistence type="predicted"/>
<protein>
    <submittedName>
        <fullName evidence="1">Phge_HK97_gp10, phage protein, HK97 gp10 family</fullName>
    </submittedName>
</protein>
<accession>A0A6J5KN72</accession>
<reference evidence="1" key="1">
    <citation type="submission" date="2020-04" db="EMBL/GenBank/DDBJ databases">
        <authorList>
            <person name="Chiriac C."/>
            <person name="Salcher M."/>
            <person name="Ghai R."/>
            <person name="Kavagutti S V."/>
        </authorList>
    </citation>
    <scope>NUCLEOTIDE SEQUENCE</scope>
</reference>
<dbReference type="NCBIfam" id="TIGR01725">
    <property type="entry name" value="phge_HK97_gp10"/>
    <property type="match status" value="1"/>
</dbReference>
<gene>
    <name evidence="1" type="ORF">UFOVP31_55</name>
</gene>
<organism evidence="1">
    <name type="scientific">uncultured Caudovirales phage</name>
    <dbReference type="NCBI Taxonomy" id="2100421"/>
    <lineage>
        <taxon>Viruses</taxon>
        <taxon>Duplodnaviria</taxon>
        <taxon>Heunggongvirae</taxon>
        <taxon>Uroviricota</taxon>
        <taxon>Caudoviricetes</taxon>
        <taxon>Peduoviridae</taxon>
        <taxon>Maltschvirus</taxon>
        <taxon>Maltschvirus maltsch</taxon>
    </lineage>
</organism>
<evidence type="ECO:0000313" key="1">
    <source>
        <dbReference type="EMBL" id="CAB4122676.1"/>
    </source>
</evidence>
<dbReference type="InterPro" id="IPR010064">
    <property type="entry name" value="HK97-gp10_tail"/>
</dbReference>
<sequence>MANTSTVEVTGLKELDALLKTLPTRIEGNVMRGGMRASLKVIGDVAKTNLAANGTIKTGNLQKSIRIGFKRKSETGYGWMRGRLSAGNKDAWYAHFIEFGTASFYTGQGKTVGKPYEIRPKNHKSLFFAGLMREVIVHPGIHPKPFMRPAFDQASGKAIETFADYLRVRLPKELAKAAR</sequence>
<dbReference type="Pfam" id="PF04883">
    <property type="entry name" value="HK97-gp10_like"/>
    <property type="match status" value="1"/>
</dbReference>
<dbReference type="EMBL" id="LR796161">
    <property type="protein sequence ID" value="CAB4122676.1"/>
    <property type="molecule type" value="Genomic_DNA"/>
</dbReference>
<name>A0A6J5KN72_9CAUD</name>